<name>A0ABR9VRE0_9SYNC</name>
<protein>
    <submittedName>
        <fullName evidence="2">SxtJ</fullName>
    </submittedName>
</protein>
<proteinExistence type="predicted"/>
<gene>
    <name evidence="2" type="ORF">IQ217_08670</name>
</gene>
<keyword evidence="1" id="KW-0812">Transmembrane</keyword>
<evidence type="ECO:0000256" key="1">
    <source>
        <dbReference type="SAM" id="Phobius"/>
    </source>
</evidence>
<dbReference type="EMBL" id="JADEVV010000020">
    <property type="protein sequence ID" value="MBE9253914.1"/>
    <property type="molecule type" value="Genomic_DNA"/>
</dbReference>
<dbReference type="Proteomes" id="UP000658720">
    <property type="component" value="Unassembled WGS sequence"/>
</dbReference>
<dbReference type="RefSeq" id="WP_194019642.1">
    <property type="nucleotide sequence ID" value="NZ_JADEVV010000020.1"/>
</dbReference>
<keyword evidence="3" id="KW-1185">Reference proteome</keyword>
<comment type="caution">
    <text evidence="2">The sequence shown here is derived from an EMBL/GenBank/DDBJ whole genome shotgun (WGS) entry which is preliminary data.</text>
</comment>
<dbReference type="Pfam" id="PF19588">
    <property type="entry name" value="SxtJ"/>
    <property type="match status" value="1"/>
</dbReference>
<organism evidence="2 3">
    <name type="scientific">Synechocystis salina LEGE 00031</name>
    <dbReference type="NCBI Taxonomy" id="1828736"/>
    <lineage>
        <taxon>Bacteria</taxon>
        <taxon>Bacillati</taxon>
        <taxon>Cyanobacteriota</taxon>
        <taxon>Cyanophyceae</taxon>
        <taxon>Synechococcales</taxon>
        <taxon>Merismopediaceae</taxon>
        <taxon>Synechocystis</taxon>
    </lineage>
</organism>
<keyword evidence="1" id="KW-0472">Membrane</keyword>
<accession>A0ABR9VRE0</accession>
<feature type="transmembrane region" description="Helical" evidence="1">
    <location>
        <begin position="42"/>
        <end position="63"/>
    </location>
</feature>
<evidence type="ECO:0000313" key="3">
    <source>
        <dbReference type="Proteomes" id="UP000658720"/>
    </source>
</evidence>
<sequence>MTNTKTAPTVKMLREFAWIMAGMIAFLFGLLIPLLKGHGLPVLPWTIAAGFVFLGLFTPRSLGPVYELWLKIGHVLGWINSRIILTLIFALVVTPMALVMKLLKRDTMARQLEPQRVTYRSPCRPRDINHLQKPY</sequence>
<dbReference type="InterPro" id="IPR045781">
    <property type="entry name" value="SxtJ"/>
</dbReference>
<feature type="transmembrane region" description="Helical" evidence="1">
    <location>
        <begin position="16"/>
        <end position="35"/>
    </location>
</feature>
<evidence type="ECO:0000313" key="2">
    <source>
        <dbReference type="EMBL" id="MBE9253914.1"/>
    </source>
</evidence>
<feature type="transmembrane region" description="Helical" evidence="1">
    <location>
        <begin position="83"/>
        <end position="103"/>
    </location>
</feature>
<keyword evidence="1" id="KW-1133">Transmembrane helix</keyword>
<reference evidence="2 3" key="1">
    <citation type="submission" date="2020-10" db="EMBL/GenBank/DDBJ databases">
        <authorList>
            <person name="Castelo-Branco R."/>
            <person name="Eusebio N."/>
            <person name="Adriana R."/>
            <person name="Vieira A."/>
            <person name="Brugerolle De Fraissinette N."/>
            <person name="Rezende De Castro R."/>
            <person name="Schneider M.P."/>
            <person name="Vasconcelos V."/>
            <person name="Leao P.N."/>
        </authorList>
    </citation>
    <scope>NUCLEOTIDE SEQUENCE [LARGE SCALE GENOMIC DNA]</scope>
    <source>
        <strain evidence="2 3">LEGE 00031</strain>
    </source>
</reference>